<organism evidence="2 3">
    <name type="scientific">Sphingobacterium spiritivorum</name>
    <name type="common">Flavobacterium spiritivorum</name>
    <dbReference type="NCBI Taxonomy" id="258"/>
    <lineage>
        <taxon>Bacteria</taxon>
        <taxon>Pseudomonadati</taxon>
        <taxon>Bacteroidota</taxon>
        <taxon>Sphingobacteriia</taxon>
        <taxon>Sphingobacteriales</taxon>
        <taxon>Sphingobacteriaceae</taxon>
        <taxon>Sphingobacterium</taxon>
    </lineage>
</organism>
<comment type="similarity">
    <text evidence="1">Belongs to the UPF0167 family.</text>
</comment>
<dbReference type="InterPro" id="IPR005363">
    <property type="entry name" value="UPF0167"/>
</dbReference>
<evidence type="ECO:0000313" key="2">
    <source>
        <dbReference type="EMBL" id="SUJ26333.1"/>
    </source>
</evidence>
<dbReference type="Pfam" id="PF03691">
    <property type="entry name" value="UPF0167"/>
    <property type="match status" value="1"/>
</dbReference>
<evidence type="ECO:0000313" key="3">
    <source>
        <dbReference type="Proteomes" id="UP000254893"/>
    </source>
</evidence>
<dbReference type="AlphaFoldDB" id="A0A380CR93"/>
<proteinExistence type="inferred from homology"/>
<accession>A0A380CR93</accession>
<reference evidence="2 3" key="1">
    <citation type="submission" date="2018-06" db="EMBL/GenBank/DDBJ databases">
        <authorList>
            <consortium name="Pathogen Informatics"/>
            <person name="Doyle S."/>
        </authorList>
    </citation>
    <scope>NUCLEOTIDE SEQUENCE [LARGE SCALE GENOMIC DNA]</scope>
    <source>
        <strain evidence="2 3">NCTC11388</strain>
    </source>
</reference>
<dbReference type="Proteomes" id="UP000254893">
    <property type="component" value="Unassembled WGS sequence"/>
</dbReference>
<sequence>MGKIFELIADSALEILDSYYDECHVCNRTDIDLYAYQGKLHLENGEVDDDIYAACASCIAQGNLTHSCDFAYLDIIDRYLGLKNLDEEAYVQNKNMLAEKYQKTPDIPIFMQYEDRPLCCNDIAEFTGYPKDAEECYDLTEKAIYWEKQVTGKSEFYNFRKYGPPEGKRDIAFFCCKHCQTRYFTFQFT</sequence>
<dbReference type="RefSeq" id="WP_115171299.1">
    <property type="nucleotide sequence ID" value="NZ_UGYW01000002.1"/>
</dbReference>
<protein>
    <submittedName>
        <fullName evidence="2">Uncharacterized protein</fullName>
    </submittedName>
</protein>
<name>A0A380CR93_SPHSI</name>
<dbReference type="EMBL" id="UGYW01000002">
    <property type="protein sequence ID" value="SUJ26333.1"/>
    <property type="molecule type" value="Genomic_DNA"/>
</dbReference>
<gene>
    <name evidence="2" type="ORF">NCTC11388_03929</name>
</gene>
<evidence type="ECO:0000256" key="1">
    <source>
        <dbReference type="ARBA" id="ARBA00008525"/>
    </source>
</evidence>